<organism evidence="10 11">
    <name type="scientific">Actinomyces bovis</name>
    <dbReference type="NCBI Taxonomy" id="1658"/>
    <lineage>
        <taxon>Bacteria</taxon>
        <taxon>Bacillati</taxon>
        <taxon>Actinomycetota</taxon>
        <taxon>Actinomycetes</taxon>
        <taxon>Actinomycetales</taxon>
        <taxon>Actinomycetaceae</taxon>
        <taxon>Actinomyces</taxon>
    </lineage>
</organism>
<dbReference type="InterPro" id="IPR014001">
    <property type="entry name" value="Helicase_ATP-bd"/>
</dbReference>
<keyword evidence="11" id="KW-1185">Reference proteome</keyword>
<keyword evidence="5" id="KW-0378">Hydrolase</keyword>
<comment type="similarity">
    <text evidence="1">In the N-terminal section; belongs to the CRISPR-associated nuclease Cas3-HD family.</text>
</comment>
<dbReference type="Gene3D" id="3.40.50.300">
    <property type="entry name" value="P-loop containing nucleotide triphosphate hydrolases"/>
    <property type="match status" value="2"/>
</dbReference>
<dbReference type="InterPro" id="IPR054712">
    <property type="entry name" value="Cas3-like_dom"/>
</dbReference>
<dbReference type="EMBL" id="UAPQ01000012">
    <property type="protein sequence ID" value="SPT55027.1"/>
    <property type="molecule type" value="Genomic_DNA"/>
</dbReference>
<proteinExistence type="inferred from homology"/>
<evidence type="ECO:0000259" key="9">
    <source>
        <dbReference type="PROSITE" id="PS51643"/>
    </source>
</evidence>
<evidence type="ECO:0000313" key="11">
    <source>
        <dbReference type="Proteomes" id="UP000250006"/>
    </source>
</evidence>
<dbReference type="NCBIfam" id="TIGR02621">
    <property type="entry name" value="cas3_GSU0051"/>
    <property type="match status" value="1"/>
</dbReference>
<gene>
    <name evidence="10" type="ORF">NCTC11535_02197</name>
</gene>
<evidence type="ECO:0000256" key="7">
    <source>
        <dbReference type="ARBA" id="ARBA00022840"/>
    </source>
</evidence>
<dbReference type="SUPFAM" id="SSF52540">
    <property type="entry name" value="P-loop containing nucleoside triphosphate hydrolases"/>
    <property type="match status" value="1"/>
</dbReference>
<accession>A0ABY1VQS2</accession>
<evidence type="ECO:0000256" key="2">
    <source>
        <dbReference type="ARBA" id="ARBA00009046"/>
    </source>
</evidence>
<evidence type="ECO:0000256" key="8">
    <source>
        <dbReference type="ARBA" id="ARBA00023118"/>
    </source>
</evidence>
<dbReference type="InterPro" id="IPR027417">
    <property type="entry name" value="P-loop_NTPase"/>
</dbReference>
<keyword evidence="3" id="KW-0479">Metal-binding</keyword>
<dbReference type="GO" id="GO:0004386">
    <property type="term" value="F:helicase activity"/>
    <property type="evidence" value="ECO:0007669"/>
    <property type="project" value="UniProtKB-KW"/>
</dbReference>
<dbReference type="NCBIfam" id="TIGR01596">
    <property type="entry name" value="cas3_HD"/>
    <property type="match status" value="1"/>
</dbReference>
<dbReference type="SMART" id="SM00487">
    <property type="entry name" value="DEXDc"/>
    <property type="match status" value="1"/>
</dbReference>
<sequence>MISVDEFADFFAAIHDGERPFAWQEELLHALVNDGCWPDQIAAPTGSGKSAVVEIHVFANALAACGQGARVPRRLAVVVNRRALTDAHADRAAQLQRLLKEAPDGGVVARVREALASLWVEGRNQSGPLMLAVMRGAAAIDRDWLDAPEACGVLCMTPAMWGSSLLFRSYGAWPFARPRLAGLLALDAAVVVDEAHLSRQLLVTARRVAELVGASAHKLGVPALQAVEMTATPTSNQGRVVAVTEQAVLKDSCLAARVGAPKSVLYVPTGTWPTNGKMTQKYLEVIVDQVATQVAEAQSWAATGPRTVGCVLNRVDSAIRVAQALRERGLRCRTWVGRMRPWDLKMMRREDPDLFTTVGSDQVDVLIATQTVEVGVDLDLAALVTELASGSAIAQRAGRVNRMARRQRGPVVVVGPELKAKLADDVLPYQAADLRSARAWVLERQAVGDLSPLAVVSAPPPAEEPRRILWQRPEPWDVNLWARTSQRLVIEPELDLWLRDDLDPEVDGVGVVLRELAQLPDSLACESLLRELEPQDEEVFPTNIGALRELVRRIAEVKSGPLERSVLWRDGAPFPSWQALVDQGEDKASRELRPGDLLVLDSGVPLLTENVVTSDGKEKGHAVPLAAFREFAGKGASLVSDVVGVVTDPEELKAFADLTEEEIAARLGGTIALPPGWQEGEAPAWVVVRDANTVSCEADQHSMLSARGRVGLEEHNAAVAQRALAFGRSLGVAEQVSGLLAEAGRWHDVGKADVRFQRALWRKDPEGCELLAKSGATNPKVIKRAWADSGLPGGWRHELASAAAYWDSCEAAGQPVEDRELVTRLVGTSHGRGRPMFDHSVEQAGPGPVEALAELIGEGEWESVVARTDRNWGPWGTAYLEGLLRAAGCTISAEGK</sequence>
<evidence type="ECO:0000256" key="3">
    <source>
        <dbReference type="ARBA" id="ARBA00022723"/>
    </source>
</evidence>
<keyword evidence="7" id="KW-0067">ATP-binding</keyword>
<reference evidence="10 11" key="1">
    <citation type="submission" date="2018-06" db="EMBL/GenBank/DDBJ databases">
        <authorList>
            <consortium name="Pathogen Informatics"/>
            <person name="Doyle S."/>
        </authorList>
    </citation>
    <scope>NUCLEOTIDE SEQUENCE [LARGE SCALE GENOMIC DNA]</scope>
    <source>
        <strain evidence="10 11">NCTC11535</strain>
    </source>
</reference>
<name>A0ABY1VQS2_9ACTO</name>
<keyword evidence="4" id="KW-0547">Nucleotide-binding</keyword>
<dbReference type="Proteomes" id="UP000250006">
    <property type="component" value="Unassembled WGS sequence"/>
</dbReference>
<keyword evidence="8" id="KW-0051">Antiviral defense</keyword>
<evidence type="ECO:0000256" key="5">
    <source>
        <dbReference type="ARBA" id="ARBA00022801"/>
    </source>
</evidence>
<keyword evidence="6 10" id="KW-0347">Helicase</keyword>
<evidence type="ECO:0000256" key="6">
    <source>
        <dbReference type="ARBA" id="ARBA00022806"/>
    </source>
</evidence>
<dbReference type="Pfam" id="PF22590">
    <property type="entry name" value="Cas3-like_C_2"/>
    <property type="match status" value="1"/>
</dbReference>
<dbReference type="InterPro" id="IPR013444">
    <property type="entry name" value="Helicase_Cas3_CRISPR-ass_Anaes"/>
</dbReference>
<evidence type="ECO:0000313" key="10">
    <source>
        <dbReference type="EMBL" id="SPT55027.1"/>
    </source>
</evidence>
<dbReference type="Gene3D" id="1.10.3210.30">
    <property type="match status" value="1"/>
</dbReference>
<protein>
    <submittedName>
        <fullName evidence="10">Helicase Cas3</fullName>
    </submittedName>
</protein>
<dbReference type="PROSITE" id="PS51643">
    <property type="entry name" value="HD_CAS3"/>
    <property type="match status" value="1"/>
</dbReference>
<evidence type="ECO:0000256" key="1">
    <source>
        <dbReference type="ARBA" id="ARBA00006847"/>
    </source>
</evidence>
<comment type="caution">
    <text evidence="10">The sequence shown here is derived from an EMBL/GenBank/DDBJ whole genome shotgun (WGS) entry which is preliminary data.</text>
</comment>
<dbReference type="InterPro" id="IPR006483">
    <property type="entry name" value="CRISPR-assoc_Cas3_HD"/>
</dbReference>
<dbReference type="RefSeq" id="WP_111837379.1">
    <property type="nucleotide sequence ID" value="NZ_UAPQ01000012.1"/>
</dbReference>
<dbReference type="InterPro" id="IPR038257">
    <property type="entry name" value="CRISPR-assoc_Cas3_HD_sf"/>
</dbReference>
<feature type="domain" description="HD Cas3-type" evidence="9">
    <location>
        <begin position="705"/>
        <end position="892"/>
    </location>
</feature>
<evidence type="ECO:0000256" key="4">
    <source>
        <dbReference type="ARBA" id="ARBA00022741"/>
    </source>
</evidence>
<comment type="similarity">
    <text evidence="2">In the central section; belongs to the CRISPR-associated helicase Cas3 family.</text>
</comment>